<proteinExistence type="predicted"/>
<dbReference type="Pfam" id="PF13462">
    <property type="entry name" value="Thioredoxin_4"/>
    <property type="match status" value="1"/>
</dbReference>
<protein>
    <recommendedName>
        <fullName evidence="1">Thioredoxin-like fold domain-containing protein</fullName>
    </recommendedName>
</protein>
<gene>
    <name evidence="2" type="ORF">P775_09445</name>
</gene>
<dbReference type="OrthoDB" id="8478320at2"/>
<dbReference type="RefSeq" id="WP_099910683.1">
    <property type="nucleotide sequence ID" value="NZ_AWWI01000062.1"/>
</dbReference>
<evidence type="ECO:0000313" key="3">
    <source>
        <dbReference type="Proteomes" id="UP000231259"/>
    </source>
</evidence>
<sequence>MKRILPVALLALGLIAGGSWLLTQPSTSGGTITLPGAASAQDAASTPASDVVINDMYLGEADAPVEVIEYASFTCPHCANFHATAYDQLKANYIDTGKIKFTYREVYFDKFGMWASMIARCEPTKFFGISDILYDEQSDWARAGSDGAIADALRKIGLKSGIGQEQLDACLNDGDKLKALVGWYQENATRDAIEGTPTFLIDGQKYSNMSYEDFAAILDEKLGE</sequence>
<dbReference type="InterPro" id="IPR036249">
    <property type="entry name" value="Thioredoxin-like_sf"/>
</dbReference>
<dbReference type="Gene3D" id="3.40.30.10">
    <property type="entry name" value="Glutaredoxin"/>
    <property type="match status" value="1"/>
</dbReference>
<accession>A0A2G8RH72</accession>
<feature type="domain" description="Thioredoxin-like fold" evidence="1">
    <location>
        <begin position="54"/>
        <end position="220"/>
    </location>
</feature>
<comment type="caution">
    <text evidence="2">The sequence shown here is derived from an EMBL/GenBank/DDBJ whole genome shotgun (WGS) entry which is preliminary data.</text>
</comment>
<dbReference type="SUPFAM" id="SSF52833">
    <property type="entry name" value="Thioredoxin-like"/>
    <property type="match status" value="1"/>
</dbReference>
<organism evidence="2 3">
    <name type="scientific">Puniceibacterium antarcticum</name>
    <dbReference type="NCBI Taxonomy" id="1206336"/>
    <lineage>
        <taxon>Bacteria</taxon>
        <taxon>Pseudomonadati</taxon>
        <taxon>Pseudomonadota</taxon>
        <taxon>Alphaproteobacteria</taxon>
        <taxon>Rhodobacterales</taxon>
        <taxon>Paracoccaceae</taxon>
        <taxon>Puniceibacterium</taxon>
    </lineage>
</organism>
<keyword evidence="3" id="KW-1185">Reference proteome</keyword>
<evidence type="ECO:0000313" key="2">
    <source>
        <dbReference type="EMBL" id="PIL20438.1"/>
    </source>
</evidence>
<dbReference type="EMBL" id="AWWI01000062">
    <property type="protein sequence ID" value="PIL20438.1"/>
    <property type="molecule type" value="Genomic_DNA"/>
</dbReference>
<dbReference type="Proteomes" id="UP000231259">
    <property type="component" value="Unassembled WGS sequence"/>
</dbReference>
<dbReference type="AlphaFoldDB" id="A0A2G8RH72"/>
<evidence type="ECO:0000259" key="1">
    <source>
        <dbReference type="Pfam" id="PF13462"/>
    </source>
</evidence>
<name>A0A2G8RH72_9RHOB</name>
<dbReference type="InterPro" id="IPR012336">
    <property type="entry name" value="Thioredoxin-like_fold"/>
</dbReference>
<reference evidence="2 3" key="1">
    <citation type="submission" date="2013-09" db="EMBL/GenBank/DDBJ databases">
        <title>Genome sequencing of Phaeobacter antarcticus sp. nov. SM1211.</title>
        <authorList>
            <person name="Zhang X.-Y."/>
            <person name="Liu C."/>
            <person name="Chen X.-L."/>
            <person name="Xie B.-B."/>
            <person name="Qin Q.-L."/>
            <person name="Rong J.-C."/>
            <person name="Zhang Y.-Z."/>
        </authorList>
    </citation>
    <scope>NUCLEOTIDE SEQUENCE [LARGE SCALE GENOMIC DNA]</scope>
    <source>
        <strain evidence="2 3">SM1211</strain>
    </source>
</reference>